<sequence>MAFELDHLFICTDINAWEAETLVSFGLVEGSSNPHPGQGTANRRFFFHNAMLEFLWVHNPEQAKSEQIHLTRLWERWTNRKNGACPFGICLRPAVGSGDTIAFSSWAYRPPYLPQTTSIAVGTNSEVLTEPMLFQIPFGQRPDRYPTEKLQPLEHSVGWREITRVALIGPYAKGLSPELQAVIDTNQMKLRVGIDYCVELGFDGEEQGKQVDFRPQLPLIMSW</sequence>
<protein>
    <recommendedName>
        <fullName evidence="3">Glyoxalase-like domain-containing protein</fullName>
    </recommendedName>
</protein>
<evidence type="ECO:0008006" key="3">
    <source>
        <dbReference type="Google" id="ProtNLM"/>
    </source>
</evidence>
<dbReference type="Proteomes" id="UP000715781">
    <property type="component" value="Unassembled WGS sequence"/>
</dbReference>
<evidence type="ECO:0000313" key="2">
    <source>
        <dbReference type="Proteomes" id="UP000715781"/>
    </source>
</evidence>
<reference evidence="1" key="1">
    <citation type="submission" date="2021-05" db="EMBL/GenBank/DDBJ databases">
        <authorList>
            <person name="Pietrasiak N."/>
            <person name="Ward R."/>
            <person name="Stajich J.E."/>
            <person name="Kurbessoian T."/>
        </authorList>
    </citation>
    <scope>NUCLEOTIDE SEQUENCE</scope>
    <source>
        <strain evidence="1">JT2-VF2</strain>
    </source>
</reference>
<dbReference type="InterPro" id="IPR029068">
    <property type="entry name" value="Glyas_Bleomycin-R_OHBP_Dase"/>
</dbReference>
<name>A0A951UJ15_9NOST</name>
<dbReference type="EMBL" id="JAHHHN010000035">
    <property type="protein sequence ID" value="MBW4565353.1"/>
    <property type="molecule type" value="Genomic_DNA"/>
</dbReference>
<gene>
    <name evidence="1" type="ORF">KME32_30565</name>
</gene>
<organism evidence="1 2">
    <name type="scientific">Mojavia pulchra JT2-VF2</name>
    <dbReference type="NCBI Taxonomy" id="287848"/>
    <lineage>
        <taxon>Bacteria</taxon>
        <taxon>Bacillati</taxon>
        <taxon>Cyanobacteriota</taxon>
        <taxon>Cyanophyceae</taxon>
        <taxon>Nostocales</taxon>
        <taxon>Nostocaceae</taxon>
    </lineage>
</organism>
<dbReference type="AlphaFoldDB" id="A0A951UJ15"/>
<reference evidence="1" key="2">
    <citation type="journal article" date="2022" name="Microbiol. Resour. Announc.">
        <title>Metagenome Sequencing to Explore Phylogenomics of Terrestrial Cyanobacteria.</title>
        <authorList>
            <person name="Ward R.D."/>
            <person name="Stajich J.E."/>
            <person name="Johansen J.R."/>
            <person name="Huntemann M."/>
            <person name="Clum A."/>
            <person name="Foster B."/>
            <person name="Foster B."/>
            <person name="Roux S."/>
            <person name="Palaniappan K."/>
            <person name="Varghese N."/>
            <person name="Mukherjee S."/>
            <person name="Reddy T.B.K."/>
            <person name="Daum C."/>
            <person name="Copeland A."/>
            <person name="Chen I.A."/>
            <person name="Ivanova N.N."/>
            <person name="Kyrpides N.C."/>
            <person name="Shapiro N."/>
            <person name="Eloe-Fadrosh E.A."/>
            <person name="Pietrasiak N."/>
        </authorList>
    </citation>
    <scope>NUCLEOTIDE SEQUENCE</scope>
    <source>
        <strain evidence="1">JT2-VF2</strain>
    </source>
</reference>
<dbReference type="Gene3D" id="3.10.180.10">
    <property type="entry name" value="2,3-Dihydroxybiphenyl 1,2-Dioxygenase, domain 1"/>
    <property type="match status" value="1"/>
</dbReference>
<comment type="caution">
    <text evidence="1">The sequence shown here is derived from an EMBL/GenBank/DDBJ whole genome shotgun (WGS) entry which is preliminary data.</text>
</comment>
<evidence type="ECO:0000313" key="1">
    <source>
        <dbReference type="EMBL" id="MBW4565353.1"/>
    </source>
</evidence>
<proteinExistence type="predicted"/>
<accession>A0A951UJ15</accession>